<dbReference type="SMART" id="SM00490">
    <property type="entry name" value="HELICc"/>
    <property type="match status" value="1"/>
</dbReference>
<dbReference type="InterPro" id="IPR001650">
    <property type="entry name" value="Helicase_C-like"/>
</dbReference>
<evidence type="ECO:0000259" key="7">
    <source>
        <dbReference type="PROSITE" id="PS51194"/>
    </source>
</evidence>
<dbReference type="Gene3D" id="3.40.50.300">
    <property type="entry name" value="P-loop containing nucleotide triphosphate hydrolases"/>
    <property type="match status" value="2"/>
</dbReference>
<evidence type="ECO:0000256" key="5">
    <source>
        <dbReference type="RuleBase" id="RU365068"/>
    </source>
</evidence>
<protein>
    <recommendedName>
        <fullName evidence="5">ATP-dependent RNA helicase</fullName>
        <ecNumber evidence="5">3.6.4.13</ecNumber>
    </recommendedName>
</protein>
<comment type="catalytic activity">
    <reaction evidence="5">
        <text>ATP + H2O = ADP + phosphate + H(+)</text>
        <dbReference type="Rhea" id="RHEA:13065"/>
        <dbReference type="ChEBI" id="CHEBI:15377"/>
        <dbReference type="ChEBI" id="CHEBI:15378"/>
        <dbReference type="ChEBI" id="CHEBI:30616"/>
        <dbReference type="ChEBI" id="CHEBI:43474"/>
        <dbReference type="ChEBI" id="CHEBI:456216"/>
        <dbReference type="EC" id="3.6.4.13"/>
    </reaction>
</comment>
<feature type="domain" description="Helicase ATP-binding" evidence="6">
    <location>
        <begin position="38"/>
        <end position="279"/>
    </location>
</feature>
<reference evidence="9" key="1">
    <citation type="submission" date="2025-08" db="UniProtKB">
        <authorList>
            <consortium name="RefSeq"/>
        </authorList>
    </citation>
    <scope>IDENTIFICATION</scope>
</reference>
<dbReference type="AlphaFoldDB" id="A0AAJ7DZP4"/>
<dbReference type="CDD" id="cd17946">
    <property type="entry name" value="DEADc_DDX24"/>
    <property type="match status" value="1"/>
</dbReference>
<dbReference type="GO" id="GO:0016787">
    <property type="term" value="F:hydrolase activity"/>
    <property type="evidence" value="ECO:0007669"/>
    <property type="project" value="UniProtKB-KW"/>
</dbReference>
<dbReference type="EC" id="3.6.4.13" evidence="5"/>
<evidence type="ECO:0000256" key="3">
    <source>
        <dbReference type="ARBA" id="ARBA00022840"/>
    </source>
</evidence>
<dbReference type="RefSeq" id="XP_011502334.1">
    <property type="nucleotide sequence ID" value="XM_011504032.1"/>
</dbReference>
<evidence type="ECO:0000259" key="6">
    <source>
        <dbReference type="PROSITE" id="PS51192"/>
    </source>
</evidence>
<feature type="domain" description="Helicase C-terminal" evidence="7">
    <location>
        <begin position="331"/>
        <end position="485"/>
    </location>
</feature>
<dbReference type="KEGG" id="csol:105365786"/>
<dbReference type="GeneID" id="105365786"/>
<keyword evidence="1 5" id="KW-0547">Nucleotide-binding</keyword>
<dbReference type="Pfam" id="PF00271">
    <property type="entry name" value="Helicase_C"/>
    <property type="match status" value="1"/>
</dbReference>
<dbReference type="Proteomes" id="UP000695007">
    <property type="component" value="Unplaced"/>
</dbReference>
<dbReference type="PROSITE" id="PS51194">
    <property type="entry name" value="HELICASE_CTER"/>
    <property type="match status" value="1"/>
</dbReference>
<dbReference type="GO" id="GO:0003724">
    <property type="term" value="F:RNA helicase activity"/>
    <property type="evidence" value="ECO:0007669"/>
    <property type="project" value="UniProtKB-EC"/>
</dbReference>
<dbReference type="InterPro" id="IPR027417">
    <property type="entry name" value="P-loop_NTPase"/>
</dbReference>
<evidence type="ECO:0000313" key="9">
    <source>
        <dbReference type="RefSeq" id="XP_011502334.1"/>
    </source>
</evidence>
<keyword evidence="3 5" id="KW-0067">ATP-binding</keyword>
<comment type="function">
    <text evidence="5">RNA helicase.</text>
</comment>
<keyword evidence="8" id="KW-1185">Reference proteome</keyword>
<evidence type="ECO:0000256" key="2">
    <source>
        <dbReference type="ARBA" id="ARBA00022801"/>
    </source>
</evidence>
<sequence>MLNNIENWSPLGVPLVIIKALLEQNFCSPTMIQTLSIPPAIFDHRDILGAAETGSGKTLAFGIPIINGILELKKQKESLKGKLKKINISDITSYKSTDKDYNDDFNSEEKLNYLMKNSDNLIKNSKAKFNYESISLKPLYAIILTPTRELAYQIKNHLSKAAKFTDIKIAVLVGGLAAVKQERILSKGPEIIIATPGRLWELIFDGNPHLSKIRTIRYLVIDETDRMMEKGHFLELQKIIEIINSKKSEVIRQIFVFSATLTLVHNVSYYPQSKINKNTKQKILELLPAQKLQKVIEMLKMKHPKIIDITKTTGTAKNLTECRIVCNIDHKDYYLYYFLKRHPGRTLIFCNSIGCVKRLATLFGILNCSPLPLHASMPQRQRLKNLERFQNDYYGLLIATDVAARGLDIPCIDHVIHYQVPRTSESYIHRSGRTARAQKEGITILIMEPSETHFYTRLCKTLNRTEDLPNFPIIDSLLVDIKEIVNIAREIDKFELQYRRKNYQKGWLHKIANEMDVLIDDEQFENTIGIEGMTNVKRLLKVKRNHLSNLIRKSFFSNSYSKNCNTFLTINENSQKAIDLMKQVINENPKSSKRLLSICSRKNIVKKKKKIA</sequence>
<dbReference type="CDD" id="cd18787">
    <property type="entry name" value="SF2_C_DEAD"/>
    <property type="match status" value="1"/>
</dbReference>
<dbReference type="Pfam" id="PF00270">
    <property type="entry name" value="DEAD"/>
    <property type="match status" value="1"/>
</dbReference>
<organism evidence="8 9">
    <name type="scientific">Ceratosolen solmsi marchali</name>
    <dbReference type="NCBI Taxonomy" id="326594"/>
    <lineage>
        <taxon>Eukaryota</taxon>
        <taxon>Metazoa</taxon>
        <taxon>Ecdysozoa</taxon>
        <taxon>Arthropoda</taxon>
        <taxon>Hexapoda</taxon>
        <taxon>Insecta</taxon>
        <taxon>Pterygota</taxon>
        <taxon>Neoptera</taxon>
        <taxon>Endopterygota</taxon>
        <taxon>Hymenoptera</taxon>
        <taxon>Apocrita</taxon>
        <taxon>Proctotrupomorpha</taxon>
        <taxon>Chalcidoidea</taxon>
        <taxon>Agaonidae</taxon>
        <taxon>Agaoninae</taxon>
        <taxon>Ceratosolen</taxon>
    </lineage>
</organism>
<evidence type="ECO:0000313" key="8">
    <source>
        <dbReference type="Proteomes" id="UP000695007"/>
    </source>
</evidence>
<keyword evidence="5 9" id="KW-0347">Helicase</keyword>
<evidence type="ECO:0000256" key="1">
    <source>
        <dbReference type="ARBA" id="ARBA00022741"/>
    </source>
</evidence>
<comment type="domain">
    <text evidence="5">The Q motif is unique to and characteristic of the DEAD box family of RNA helicases and controls ATP binding and hydrolysis.</text>
</comment>
<dbReference type="SUPFAM" id="SSF52540">
    <property type="entry name" value="P-loop containing nucleoside triphosphate hydrolases"/>
    <property type="match status" value="1"/>
</dbReference>
<gene>
    <name evidence="9" type="primary">LOC105365786</name>
</gene>
<dbReference type="SMART" id="SM00487">
    <property type="entry name" value="DEXDc"/>
    <property type="match status" value="1"/>
</dbReference>
<proteinExistence type="inferred from homology"/>
<evidence type="ECO:0000256" key="4">
    <source>
        <dbReference type="ARBA" id="ARBA00022884"/>
    </source>
</evidence>
<dbReference type="PROSITE" id="PS51192">
    <property type="entry name" value="HELICASE_ATP_BIND_1"/>
    <property type="match status" value="1"/>
</dbReference>
<dbReference type="InterPro" id="IPR011545">
    <property type="entry name" value="DEAD/DEAH_box_helicase_dom"/>
</dbReference>
<dbReference type="PANTHER" id="PTHR24031">
    <property type="entry name" value="RNA HELICASE"/>
    <property type="match status" value="1"/>
</dbReference>
<keyword evidence="2 5" id="KW-0378">Hydrolase</keyword>
<dbReference type="GO" id="GO:0005524">
    <property type="term" value="F:ATP binding"/>
    <property type="evidence" value="ECO:0007669"/>
    <property type="project" value="UniProtKB-UniRule"/>
</dbReference>
<comment type="similarity">
    <text evidence="5">Belongs to the DEAD box helicase family.</text>
</comment>
<accession>A0AAJ7DZP4</accession>
<dbReference type="GO" id="GO:0003723">
    <property type="term" value="F:RNA binding"/>
    <property type="evidence" value="ECO:0007669"/>
    <property type="project" value="UniProtKB-UniRule"/>
</dbReference>
<name>A0AAJ7DZP4_9HYME</name>
<keyword evidence="4 5" id="KW-0694">RNA-binding</keyword>
<dbReference type="InterPro" id="IPR014001">
    <property type="entry name" value="Helicase_ATP-bd"/>
</dbReference>